<dbReference type="Pfam" id="PF01938">
    <property type="entry name" value="TRAM"/>
    <property type="match status" value="1"/>
</dbReference>
<dbReference type="STRING" id="1577791.Mpt1_c10350"/>
<feature type="domain" description="MTTase N-terminal" evidence="13">
    <location>
        <begin position="1"/>
        <end position="111"/>
    </location>
</feature>
<dbReference type="PANTHER" id="PTHR11918:SF45">
    <property type="entry name" value="THREONYLCARBAMOYLADENOSINE TRNA METHYLTHIOTRANSFERASE"/>
    <property type="match status" value="1"/>
</dbReference>
<dbReference type="InterPro" id="IPR023404">
    <property type="entry name" value="rSAM_horseshoe"/>
</dbReference>
<dbReference type="InterPro" id="IPR005839">
    <property type="entry name" value="Methylthiotransferase"/>
</dbReference>
<dbReference type="SUPFAM" id="SSF102114">
    <property type="entry name" value="Radical SAM enzymes"/>
    <property type="match status" value="1"/>
</dbReference>
<dbReference type="RefSeq" id="WP_048112815.1">
    <property type="nucleotide sequence ID" value="NZ_CP010070.1"/>
</dbReference>
<comment type="catalytic activity">
    <reaction evidence="10 11">
        <text>N(6)-L-threonylcarbamoyladenosine(37) in tRNA + (sulfur carrier)-SH + AH2 + 2 S-adenosyl-L-methionine = 2-methylsulfanyl-N(6)-L-threonylcarbamoyladenosine(37) in tRNA + (sulfur carrier)-H + 5'-deoxyadenosine + L-methionine + A + S-adenosyl-L-homocysteine + 2 H(+)</text>
        <dbReference type="Rhea" id="RHEA:37075"/>
        <dbReference type="Rhea" id="RHEA-COMP:10163"/>
        <dbReference type="Rhea" id="RHEA-COMP:11092"/>
        <dbReference type="Rhea" id="RHEA-COMP:14737"/>
        <dbReference type="Rhea" id="RHEA-COMP:14739"/>
        <dbReference type="ChEBI" id="CHEBI:13193"/>
        <dbReference type="ChEBI" id="CHEBI:15378"/>
        <dbReference type="ChEBI" id="CHEBI:17319"/>
        <dbReference type="ChEBI" id="CHEBI:17499"/>
        <dbReference type="ChEBI" id="CHEBI:29917"/>
        <dbReference type="ChEBI" id="CHEBI:57844"/>
        <dbReference type="ChEBI" id="CHEBI:57856"/>
        <dbReference type="ChEBI" id="CHEBI:59789"/>
        <dbReference type="ChEBI" id="CHEBI:64428"/>
        <dbReference type="ChEBI" id="CHEBI:74418"/>
        <dbReference type="ChEBI" id="CHEBI:74420"/>
        <dbReference type="EC" id="2.8.4.5"/>
    </reaction>
</comment>
<dbReference type="Gene3D" id="3.80.30.20">
    <property type="entry name" value="tm_1862 like domain"/>
    <property type="match status" value="1"/>
</dbReference>
<accession>A0A0A7LHA9</accession>
<dbReference type="Gene3D" id="3.40.50.12160">
    <property type="entry name" value="Methylthiotransferase, N-terminal domain"/>
    <property type="match status" value="1"/>
</dbReference>
<dbReference type="PROSITE" id="PS51918">
    <property type="entry name" value="RADICAL_SAM"/>
    <property type="match status" value="1"/>
</dbReference>
<dbReference type="InterPro" id="IPR006638">
    <property type="entry name" value="Elp3/MiaA/NifB-like_rSAM"/>
</dbReference>
<evidence type="ECO:0000256" key="8">
    <source>
        <dbReference type="ARBA" id="ARBA00023004"/>
    </source>
</evidence>
<evidence type="ECO:0000256" key="11">
    <source>
        <dbReference type="RuleBase" id="RU368081"/>
    </source>
</evidence>
<dbReference type="InterPro" id="IPR038135">
    <property type="entry name" value="Methylthiotransferase_N_sf"/>
</dbReference>
<evidence type="ECO:0000256" key="7">
    <source>
        <dbReference type="ARBA" id="ARBA00022723"/>
    </source>
</evidence>
<protein>
    <recommendedName>
        <fullName evidence="11">tRNA-t(6)A37 methylthiotransferase</fullName>
        <ecNumber evidence="11">2.8.4.5</ecNumber>
    </recommendedName>
</protein>
<dbReference type="EC" id="2.8.4.5" evidence="11"/>
<evidence type="ECO:0000256" key="5">
    <source>
        <dbReference type="ARBA" id="ARBA00022691"/>
    </source>
</evidence>
<dbReference type="OrthoDB" id="372134at2157"/>
<dbReference type="Proteomes" id="UP000030787">
    <property type="component" value="Chromosome"/>
</dbReference>
<keyword evidence="9 11" id="KW-0411">Iron-sulfur</keyword>
<dbReference type="CDD" id="cd01335">
    <property type="entry name" value="Radical_SAM"/>
    <property type="match status" value="1"/>
</dbReference>
<dbReference type="PROSITE" id="PS51449">
    <property type="entry name" value="MTTASE_N"/>
    <property type="match status" value="1"/>
</dbReference>
<keyword evidence="3 11" id="KW-0004">4Fe-4S</keyword>
<comment type="cofactor">
    <cofactor evidence="11">
        <name>[4Fe-4S] cluster</name>
        <dbReference type="ChEBI" id="CHEBI:49883"/>
    </cofactor>
    <text evidence="11">Binds 1 or 2 [4Fe-4S] cluster. One cluster is coordinated with 3 cysteines and an exchangeable S-adenosyl-L-methionine.</text>
</comment>
<dbReference type="InterPro" id="IPR007197">
    <property type="entry name" value="rSAM"/>
</dbReference>
<evidence type="ECO:0000256" key="9">
    <source>
        <dbReference type="ARBA" id="ARBA00023014"/>
    </source>
</evidence>
<gene>
    <name evidence="15" type="primary">miaB1</name>
    <name evidence="15" type="ORF">Mpt1_c10350</name>
</gene>
<keyword evidence="16" id="KW-1185">Reference proteome</keyword>
<evidence type="ECO:0000256" key="1">
    <source>
        <dbReference type="ARBA" id="ARBA00002399"/>
    </source>
</evidence>
<dbReference type="GO" id="GO:0035598">
    <property type="term" value="F:tRNA (N(6)-L-threonylcarbamoyladenosine(37)-C(2))-methylthiotransferase activity"/>
    <property type="evidence" value="ECO:0007669"/>
    <property type="project" value="UniProtKB-UniRule"/>
</dbReference>
<dbReference type="InterPro" id="IPR020612">
    <property type="entry name" value="Methylthiotransferase_CS"/>
</dbReference>
<evidence type="ECO:0000313" key="15">
    <source>
        <dbReference type="EMBL" id="AIZ56906.1"/>
    </source>
</evidence>
<evidence type="ECO:0000256" key="4">
    <source>
        <dbReference type="ARBA" id="ARBA00022679"/>
    </source>
</evidence>
<evidence type="ECO:0000313" key="16">
    <source>
        <dbReference type="Proteomes" id="UP000030787"/>
    </source>
</evidence>
<dbReference type="FunFam" id="3.40.50.12160:FF:000003">
    <property type="entry name" value="CDK5 regulatory subunit-associated protein 1"/>
    <property type="match status" value="1"/>
</dbReference>
<dbReference type="PANTHER" id="PTHR11918">
    <property type="entry name" value="RADICAL SAM PROTEINS"/>
    <property type="match status" value="1"/>
</dbReference>
<evidence type="ECO:0000256" key="6">
    <source>
        <dbReference type="ARBA" id="ARBA00022694"/>
    </source>
</evidence>
<evidence type="ECO:0000256" key="10">
    <source>
        <dbReference type="ARBA" id="ARBA00051661"/>
    </source>
</evidence>
<dbReference type="Pfam" id="PF00919">
    <property type="entry name" value="UPF0004"/>
    <property type="match status" value="1"/>
</dbReference>
<name>A0A0A7LHA9_9ARCH</name>
<organism evidence="15 16">
    <name type="scientific">Candidatus Methanoplasma termitum</name>
    <dbReference type="NCBI Taxonomy" id="1577791"/>
    <lineage>
        <taxon>Archaea</taxon>
        <taxon>Methanobacteriati</taxon>
        <taxon>Thermoplasmatota</taxon>
        <taxon>Thermoplasmata</taxon>
        <taxon>Methanomassiliicoccales</taxon>
        <taxon>Methanomassiliicoccaceae</taxon>
        <taxon>Candidatus Methanoplasma</taxon>
    </lineage>
</organism>
<keyword evidence="4 11" id="KW-0808">Transferase</keyword>
<dbReference type="NCBIfam" id="TIGR00089">
    <property type="entry name" value="MiaB/RimO family radical SAM methylthiotransferase"/>
    <property type="match status" value="1"/>
</dbReference>
<feature type="domain" description="TRAM" evidence="12">
    <location>
        <begin position="350"/>
        <end position="409"/>
    </location>
</feature>
<keyword evidence="6 11" id="KW-0819">tRNA processing</keyword>
<dbReference type="GeneID" id="24818697"/>
<keyword evidence="7 11" id="KW-0479">Metal-binding</keyword>
<dbReference type="InterPro" id="IPR002792">
    <property type="entry name" value="TRAM_dom"/>
</dbReference>
<dbReference type="SFLD" id="SFLDS00029">
    <property type="entry name" value="Radical_SAM"/>
    <property type="match status" value="1"/>
</dbReference>
<dbReference type="NCBIfam" id="TIGR01578">
    <property type="entry name" value="MiaB-like-B"/>
    <property type="match status" value="1"/>
</dbReference>
<dbReference type="EMBL" id="CP010070">
    <property type="protein sequence ID" value="AIZ56906.1"/>
    <property type="molecule type" value="Genomic_DNA"/>
</dbReference>
<evidence type="ECO:0000259" key="14">
    <source>
        <dbReference type="PROSITE" id="PS51918"/>
    </source>
</evidence>
<proteinExistence type="inferred from homology"/>
<comment type="similarity">
    <text evidence="2 11">Belongs to the methylthiotransferase family. CDKAL1 subfamily.</text>
</comment>
<dbReference type="HOGENOM" id="CLU_018697_4_2_2"/>
<dbReference type="KEGG" id="mear:Mpt1_c10350"/>
<evidence type="ECO:0000259" key="12">
    <source>
        <dbReference type="PROSITE" id="PS50926"/>
    </source>
</evidence>
<dbReference type="AlphaFoldDB" id="A0A0A7LHA9"/>
<keyword evidence="5 11" id="KW-0949">S-adenosyl-L-methionine</keyword>
<dbReference type="SFLD" id="SFLDG01061">
    <property type="entry name" value="methylthiotransferase"/>
    <property type="match status" value="1"/>
</dbReference>
<dbReference type="InterPro" id="IPR006466">
    <property type="entry name" value="MiaB-like_arc_euk"/>
</dbReference>
<dbReference type="SFLD" id="SFLDG01082">
    <property type="entry name" value="B12-binding_domain_containing"/>
    <property type="match status" value="1"/>
</dbReference>
<comment type="function">
    <text evidence="1 11">Catalyzes the methylthiolation of N6-threonylcarbamoyladenosine (t(6)A), leading to the formation of 2-methylthio-N6-threonylcarbamoyladenosine (ms(2)t(6)A) at position 37 in tRNAs that read codons beginning with adenine.</text>
</comment>
<evidence type="ECO:0000256" key="3">
    <source>
        <dbReference type="ARBA" id="ARBA00022485"/>
    </source>
</evidence>
<dbReference type="GO" id="GO:0046872">
    <property type="term" value="F:metal ion binding"/>
    <property type="evidence" value="ECO:0007669"/>
    <property type="project" value="UniProtKB-UniRule"/>
</dbReference>
<dbReference type="PROSITE" id="PS50926">
    <property type="entry name" value="TRAM"/>
    <property type="match status" value="1"/>
</dbReference>
<dbReference type="InterPro" id="IPR013848">
    <property type="entry name" value="Methylthiotransferase_N"/>
</dbReference>
<reference evidence="15 16" key="1">
    <citation type="journal article" date="2014" name="Appl. Environ. Microbiol.">
        <title>Comparative Genome Analysis of 'Candidatus Methanoplasma termitum' Indicates a New Mode of Energy Metabolism in the Seventh Order of Methanogens.</title>
        <authorList>
            <person name="Lang K."/>
            <person name="Schuldes J."/>
            <person name="Klingl A."/>
            <person name="Poehlein A."/>
            <person name="Daniel R."/>
            <person name="Brune A."/>
        </authorList>
    </citation>
    <scope>NUCLEOTIDE SEQUENCE [LARGE SCALE GENOMIC DNA]</scope>
    <source>
        <strain evidence="16">Mpt1</strain>
    </source>
</reference>
<dbReference type="GO" id="GO:0051539">
    <property type="term" value="F:4 iron, 4 sulfur cluster binding"/>
    <property type="evidence" value="ECO:0007669"/>
    <property type="project" value="UniProtKB-UniRule"/>
</dbReference>
<dbReference type="PROSITE" id="PS01278">
    <property type="entry name" value="MTTASE_RADICAL"/>
    <property type="match status" value="1"/>
</dbReference>
<dbReference type="FunFam" id="3.80.30.20:FF:000002">
    <property type="entry name" value="threonylcarbamoyladenosine tRNA methylthiotransferase isoform X2"/>
    <property type="match status" value="1"/>
</dbReference>
<keyword evidence="8 11" id="KW-0408">Iron</keyword>
<dbReference type="SMART" id="SM00729">
    <property type="entry name" value="Elp3"/>
    <property type="match status" value="1"/>
</dbReference>
<evidence type="ECO:0000256" key="2">
    <source>
        <dbReference type="ARBA" id="ARBA00008616"/>
    </source>
</evidence>
<evidence type="ECO:0000259" key="13">
    <source>
        <dbReference type="PROSITE" id="PS51449"/>
    </source>
</evidence>
<feature type="domain" description="Radical SAM core" evidence="14">
    <location>
        <begin position="118"/>
        <end position="347"/>
    </location>
</feature>
<sequence length="409" mass="45525">MRYFVESYGCTMNYGEGGRLSEIMTEMGHERSLDAESADIVVLNTCTVVDTTEKKMIRRMSELRKAGKEVVVTGCMAKVQANRIMIRLPGSLIIPPDRYPGFSSEIRERYGAGTSDTEIAGYSNILPIAQGCLGDCSYCITKFARGRLSSYDPDEILTRFKTLIGSGVKEILVTAQDTGCYGFDIGTDLPSLLRRMLESKGDFMIRIGMMNPNSLIEIADGLLEVMDDPRIYRFLHIPVQSGSDTILKRMNRSYSTEEFFSVVDKLRSVCPDVSISTDMISGFPGETDEDHQKSLELIRKLKADTVNITRFSPRPGTEAAMMEIVHGRISKDRSAELTEMKNKVEYENNSKIVGRVERVLITENGKDGTMIARTKNYRPVAIPADLPIGSFIDVEITGCESTYLIGKLA</sequence>
<dbReference type="InterPro" id="IPR058240">
    <property type="entry name" value="rSAM_sf"/>
</dbReference>
<dbReference type="Pfam" id="PF04055">
    <property type="entry name" value="Radical_SAM"/>
    <property type="match status" value="1"/>
</dbReference>